<comment type="subcellular location">
    <subcellularLocation>
        <location evidence="1">Secreted</location>
    </subcellularLocation>
</comment>
<dbReference type="InterPro" id="IPR000152">
    <property type="entry name" value="EGF-type_Asp/Asn_hydroxyl_site"/>
</dbReference>
<keyword evidence="4" id="KW-0732">Signal</keyword>
<dbReference type="GO" id="GO:0005509">
    <property type="term" value="F:calcium ion binding"/>
    <property type="evidence" value="ECO:0007669"/>
    <property type="project" value="InterPro"/>
</dbReference>
<dbReference type="PANTHER" id="PTHR47333">
    <property type="entry name" value="VON WILLEBRAND FACTOR C AND EGF DOMAIN-CONTAINING PROTEIN"/>
    <property type="match status" value="1"/>
</dbReference>
<dbReference type="PROSITE" id="PS00010">
    <property type="entry name" value="ASX_HYDROXYL"/>
    <property type="match status" value="1"/>
</dbReference>
<accession>A0AA35S279</accession>
<dbReference type="InterPro" id="IPR001881">
    <property type="entry name" value="EGF-like_Ca-bd_dom"/>
</dbReference>
<evidence type="ECO:0000256" key="1">
    <source>
        <dbReference type="ARBA" id="ARBA00004613"/>
    </source>
</evidence>
<reference evidence="9" key="1">
    <citation type="submission" date="2023-03" db="EMBL/GenBank/DDBJ databases">
        <authorList>
            <person name="Steffen K."/>
            <person name="Cardenas P."/>
        </authorList>
    </citation>
    <scope>NUCLEOTIDE SEQUENCE</scope>
</reference>
<dbReference type="SMART" id="SM00181">
    <property type="entry name" value="EGF"/>
    <property type="match status" value="2"/>
</dbReference>
<sequence>MNSDGCEQDCSNMPGGYYCSCVSGYSMNSDLHTCSDVDECAGGSDGCHQICSNHDGGFLCSCEKGYLLSDDMKTCTWIEVEYLTPATVIGSNTVTSTLISQPSSRAPTYSAASPGVLLPTYLANSSVVLQLSTLP</sequence>
<evidence type="ECO:0000256" key="3">
    <source>
        <dbReference type="ARBA" id="ARBA00022536"/>
    </source>
</evidence>
<dbReference type="PANTHER" id="PTHR47333:SF4">
    <property type="entry name" value="EGF-LIKE DOMAIN-CONTAINING PROTEIN"/>
    <property type="match status" value="1"/>
</dbReference>
<dbReference type="Pfam" id="PF07645">
    <property type="entry name" value="EGF_CA"/>
    <property type="match status" value="2"/>
</dbReference>
<proteinExistence type="predicted"/>
<dbReference type="InterPro" id="IPR049883">
    <property type="entry name" value="NOTCH1_EGF-like"/>
</dbReference>
<name>A0AA35S279_GEOBA</name>
<evidence type="ECO:0000313" key="9">
    <source>
        <dbReference type="EMBL" id="CAI8020732.1"/>
    </source>
</evidence>
<dbReference type="InterPro" id="IPR052080">
    <property type="entry name" value="vWF_C/EGF_Fibrillin"/>
</dbReference>
<evidence type="ECO:0000256" key="5">
    <source>
        <dbReference type="ARBA" id="ARBA00022737"/>
    </source>
</evidence>
<gene>
    <name evidence="9" type="ORF">GBAR_LOCUS12373</name>
</gene>
<keyword evidence="6" id="KW-1015">Disulfide bond</keyword>
<dbReference type="PROSITE" id="PS01186">
    <property type="entry name" value="EGF_2"/>
    <property type="match status" value="1"/>
</dbReference>
<dbReference type="SMART" id="SM00179">
    <property type="entry name" value="EGF_CA"/>
    <property type="match status" value="2"/>
</dbReference>
<dbReference type="InterPro" id="IPR018097">
    <property type="entry name" value="EGF_Ca-bd_CS"/>
</dbReference>
<dbReference type="Gene3D" id="2.10.25.10">
    <property type="entry name" value="Laminin"/>
    <property type="match status" value="2"/>
</dbReference>
<dbReference type="SUPFAM" id="SSF57184">
    <property type="entry name" value="Growth factor receptor domain"/>
    <property type="match status" value="1"/>
</dbReference>
<keyword evidence="7" id="KW-0325">Glycoprotein</keyword>
<evidence type="ECO:0000256" key="2">
    <source>
        <dbReference type="ARBA" id="ARBA00022525"/>
    </source>
</evidence>
<keyword evidence="10" id="KW-1185">Reference proteome</keyword>
<keyword evidence="5" id="KW-0677">Repeat</keyword>
<feature type="domain" description="EGF-like" evidence="8">
    <location>
        <begin position="60"/>
        <end position="75"/>
    </location>
</feature>
<dbReference type="InterPro" id="IPR000742">
    <property type="entry name" value="EGF"/>
</dbReference>
<protein>
    <submittedName>
        <fullName evidence="9">Multiple epidermal growth factor-like domains protein 6</fullName>
    </submittedName>
</protein>
<feature type="non-terminal residue" evidence="9">
    <location>
        <position position="1"/>
    </location>
</feature>
<dbReference type="InterPro" id="IPR009030">
    <property type="entry name" value="Growth_fac_rcpt_cys_sf"/>
</dbReference>
<dbReference type="PROSITE" id="PS01187">
    <property type="entry name" value="EGF_CA"/>
    <property type="match status" value="1"/>
</dbReference>
<organism evidence="9 10">
    <name type="scientific">Geodia barretti</name>
    <name type="common">Barrett's horny sponge</name>
    <dbReference type="NCBI Taxonomy" id="519541"/>
    <lineage>
        <taxon>Eukaryota</taxon>
        <taxon>Metazoa</taxon>
        <taxon>Porifera</taxon>
        <taxon>Demospongiae</taxon>
        <taxon>Heteroscleromorpha</taxon>
        <taxon>Tetractinellida</taxon>
        <taxon>Astrophorina</taxon>
        <taxon>Geodiidae</taxon>
        <taxon>Geodia</taxon>
    </lineage>
</organism>
<evidence type="ECO:0000256" key="6">
    <source>
        <dbReference type="ARBA" id="ARBA00023157"/>
    </source>
</evidence>
<dbReference type="FunFam" id="2.10.25.10:FF:000240">
    <property type="entry name" value="Vitamin K-dependent protein S"/>
    <property type="match status" value="2"/>
</dbReference>
<dbReference type="AlphaFoldDB" id="A0AA35S279"/>
<evidence type="ECO:0000313" key="10">
    <source>
        <dbReference type="Proteomes" id="UP001174909"/>
    </source>
</evidence>
<dbReference type="Proteomes" id="UP001174909">
    <property type="component" value="Unassembled WGS sequence"/>
</dbReference>
<dbReference type="EMBL" id="CASHTH010001843">
    <property type="protein sequence ID" value="CAI8020732.1"/>
    <property type="molecule type" value="Genomic_DNA"/>
</dbReference>
<comment type="caution">
    <text evidence="9">The sequence shown here is derived from an EMBL/GenBank/DDBJ whole genome shotgun (WGS) entry which is preliminary data.</text>
</comment>
<evidence type="ECO:0000256" key="7">
    <source>
        <dbReference type="ARBA" id="ARBA00023180"/>
    </source>
</evidence>
<keyword evidence="3" id="KW-0245">EGF-like domain</keyword>
<evidence type="ECO:0000256" key="4">
    <source>
        <dbReference type="ARBA" id="ARBA00022729"/>
    </source>
</evidence>
<dbReference type="GO" id="GO:0005576">
    <property type="term" value="C:extracellular region"/>
    <property type="evidence" value="ECO:0007669"/>
    <property type="project" value="UniProtKB-SubCell"/>
</dbReference>
<evidence type="ECO:0000259" key="8">
    <source>
        <dbReference type="PROSITE" id="PS01186"/>
    </source>
</evidence>
<keyword evidence="2" id="KW-0964">Secreted</keyword>